<dbReference type="EMBL" id="JABAIM010000001">
    <property type="protein sequence ID" value="NLR74258.1"/>
    <property type="molecule type" value="Genomic_DNA"/>
</dbReference>
<name>A0A847SAZ9_9NEIS</name>
<gene>
    <name evidence="1" type="ORF">HF682_03710</name>
</gene>
<sequence length="125" mass="14001">MNPTLLADFEQRARFAPDEVYRHQACGWRYIPVHPFADEAALLVQLGWQAAQCTAVDALWACGDEVLMLQVSTQAAAAQPVQHVQMQPDPQGHRYLISIVDAPCLTRPLFEAVMQDWAQRLSTPT</sequence>
<protein>
    <submittedName>
        <fullName evidence="1">Uncharacterized protein</fullName>
    </submittedName>
</protein>
<evidence type="ECO:0000313" key="1">
    <source>
        <dbReference type="EMBL" id="NLR74258.1"/>
    </source>
</evidence>
<dbReference type="RefSeq" id="WP_168875882.1">
    <property type="nucleotide sequence ID" value="NZ_JABAIM010000001.1"/>
</dbReference>
<dbReference type="Proteomes" id="UP000587991">
    <property type="component" value="Unassembled WGS sequence"/>
</dbReference>
<evidence type="ECO:0000313" key="2">
    <source>
        <dbReference type="Proteomes" id="UP000587991"/>
    </source>
</evidence>
<keyword evidence="2" id="KW-1185">Reference proteome</keyword>
<organism evidence="1 2">
    <name type="scientific">Leeia aquatica</name>
    <dbReference type="NCBI Taxonomy" id="2725557"/>
    <lineage>
        <taxon>Bacteria</taxon>
        <taxon>Pseudomonadati</taxon>
        <taxon>Pseudomonadota</taxon>
        <taxon>Betaproteobacteria</taxon>
        <taxon>Neisseriales</taxon>
        <taxon>Leeiaceae</taxon>
        <taxon>Leeia</taxon>
    </lineage>
</organism>
<dbReference type="AlphaFoldDB" id="A0A847SAZ9"/>
<proteinExistence type="predicted"/>
<accession>A0A847SAZ9</accession>
<comment type="caution">
    <text evidence="1">The sequence shown here is derived from an EMBL/GenBank/DDBJ whole genome shotgun (WGS) entry which is preliminary data.</text>
</comment>
<reference evidence="1 2" key="1">
    <citation type="submission" date="2020-04" db="EMBL/GenBank/DDBJ databases">
        <title>Draft genome of Leeia sp. IMCC25680.</title>
        <authorList>
            <person name="Song J."/>
            <person name="Cho J.-C."/>
        </authorList>
    </citation>
    <scope>NUCLEOTIDE SEQUENCE [LARGE SCALE GENOMIC DNA]</scope>
    <source>
        <strain evidence="1 2">IMCC25680</strain>
    </source>
</reference>